<accession>A0ABU5C4R7</accession>
<dbReference type="EMBL" id="JAWDIP010000003">
    <property type="protein sequence ID" value="MDY0393851.1"/>
    <property type="molecule type" value="Genomic_DNA"/>
</dbReference>
<dbReference type="RefSeq" id="WP_390357397.1">
    <property type="nucleotide sequence ID" value="NZ_JBHUIZ010000015.1"/>
</dbReference>
<proteinExistence type="predicted"/>
<comment type="caution">
    <text evidence="1">The sequence shown here is derived from an EMBL/GenBank/DDBJ whole genome shotgun (WGS) entry which is preliminary data.</text>
</comment>
<gene>
    <name evidence="1" type="ORF">RWE15_04485</name>
</gene>
<sequence length="50" mass="5618">MKQADSDRCVVVNNAEGLLSALEEKAPRILITKFYKKDFLKHTGAAIIRN</sequence>
<keyword evidence="2" id="KW-1185">Reference proteome</keyword>
<evidence type="ECO:0000313" key="2">
    <source>
        <dbReference type="Proteomes" id="UP001281447"/>
    </source>
</evidence>
<dbReference type="Proteomes" id="UP001281447">
    <property type="component" value="Unassembled WGS sequence"/>
</dbReference>
<name>A0ABU5C4R7_9BACI</name>
<evidence type="ECO:0000313" key="1">
    <source>
        <dbReference type="EMBL" id="MDY0393851.1"/>
    </source>
</evidence>
<reference evidence="1 2" key="1">
    <citation type="submission" date="2023-10" db="EMBL/GenBank/DDBJ databases">
        <title>Virgibacillus halophilus 5B73C genome.</title>
        <authorList>
            <person name="Miliotis G."/>
            <person name="Sengupta P."/>
            <person name="Hameed A."/>
            <person name="Chuvochina M."/>
            <person name="Mcdonagh F."/>
            <person name="Simpson A.C."/>
            <person name="Singh N.K."/>
            <person name="Rekha P.D."/>
            <person name="Raman K."/>
            <person name="Hugenholtz P."/>
            <person name="Venkateswaran K."/>
        </authorList>
    </citation>
    <scope>NUCLEOTIDE SEQUENCE [LARGE SCALE GENOMIC DNA]</scope>
    <source>
        <strain evidence="1 2">5B73C</strain>
    </source>
</reference>
<organism evidence="1 2">
    <name type="scientific">Tigheibacillus halophilus</name>
    <dbReference type="NCBI Taxonomy" id="361280"/>
    <lineage>
        <taxon>Bacteria</taxon>
        <taxon>Bacillati</taxon>
        <taxon>Bacillota</taxon>
        <taxon>Bacilli</taxon>
        <taxon>Bacillales</taxon>
        <taxon>Bacillaceae</taxon>
        <taxon>Tigheibacillus</taxon>
    </lineage>
</organism>
<protein>
    <submittedName>
        <fullName evidence="1">Uncharacterized protein</fullName>
    </submittedName>
</protein>